<dbReference type="Proteomes" id="UP001189429">
    <property type="component" value="Unassembled WGS sequence"/>
</dbReference>
<accession>A0ABN9TNS8</accession>
<sequence length="188" mass="20469">MAQASCGKPERSGPLWAREPGSLQSPCCVPFSASADPWEAILASSRGDTCVVPQDLLDRLRATYDAQAAEIERLRASLGGPVAEVVNRLQELEAEVAETEARNVLLENETALLQQEEQELLREVEQLEKLKESKSRSAEEARLQVEELERFLPPSARERDHEPGGGAAPGGAPAPGWRRRQGGRPPGV</sequence>
<evidence type="ECO:0000313" key="2">
    <source>
        <dbReference type="EMBL" id="CAK0847552.1"/>
    </source>
</evidence>
<evidence type="ECO:0000313" key="3">
    <source>
        <dbReference type="Proteomes" id="UP001189429"/>
    </source>
</evidence>
<keyword evidence="3" id="KW-1185">Reference proteome</keyword>
<dbReference type="EMBL" id="CAUYUJ010014910">
    <property type="protein sequence ID" value="CAK0847552.1"/>
    <property type="molecule type" value="Genomic_DNA"/>
</dbReference>
<evidence type="ECO:0000256" key="1">
    <source>
        <dbReference type="SAM" id="MobiDB-lite"/>
    </source>
</evidence>
<reference evidence="2" key="1">
    <citation type="submission" date="2023-10" db="EMBL/GenBank/DDBJ databases">
        <authorList>
            <person name="Chen Y."/>
            <person name="Shah S."/>
            <person name="Dougan E. K."/>
            <person name="Thang M."/>
            <person name="Chan C."/>
        </authorList>
    </citation>
    <scope>NUCLEOTIDE SEQUENCE [LARGE SCALE GENOMIC DNA]</scope>
</reference>
<feature type="compositionally biased region" description="Basic and acidic residues" evidence="1">
    <location>
        <begin position="128"/>
        <end position="163"/>
    </location>
</feature>
<protein>
    <submittedName>
        <fullName evidence="2">Uncharacterized protein</fullName>
    </submittedName>
</protein>
<gene>
    <name evidence="2" type="ORF">PCOR1329_LOCUS40725</name>
</gene>
<name>A0ABN9TNS8_9DINO</name>
<proteinExistence type="predicted"/>
<comment type="caution">
    <text evidence="2">The sequence shown here is derived from an EMBL/GenBank/DDBJ whole genome shotgun (WGS) entry which is preliminary data.</text>
</comment>
<feature type="region of interest" description="Disordered" evidence="1">
    <location>
        <begin position="1"/>
        <end position="21"/>
    </location>
</feature>
<organism evidence="2 3">
    <name type="scientific">Prorocentrum cordatum</name>
    <dbReference type="NCBI Taxonomy" id="2364126"/>
    <lineage>
        <taxon>Eukaryota</taxon>
        <taxon>Sar</taxon>
        <taxon>Alveolata</taxon>
        <taxon>Dinophyceae</taxon>
        <taxon>Prorocentrales</taxon>
        <taxon>Prorocentraceae</taxon>
        <taxon>Prorocentrum</taxon>
    </lineage>
</organism>
<feature type="region of interest" description="Disordered" evidence="1">
    <location>
        <begin position="128"/>
        <end position="188"/>
    </location>
</feature>